<evidence type="ECO:0000313" key="2">
    <source>
        <dbReference type="EMBL" id="MBF9222722.1"/>
    </source>
</evidence>
<evidence type="ECO:0008006" key="4">
    <source>
        <dbReference type="Google" id="ProtNLM"/>
    </source>
</evidence>
<proteinExistence type="predicted"/>
<feature type="transmembrane region" description="Helical" evidence="1">
    <location>
        <begin position="67"/>
        <end position="85"/>
    </location>
</feature>
<protein>
    <recommendedName>
        <fullName evidence="4">DUF1634 domain-containing protein</fullName>
    </recommendedName>
</protein>
<keyword evidence="1" id="KW-0472">Membrane</keyword>
<reference evidence="2 3" key="1">
    <citation type="submission" date="2020-11" db="EMBL/GenBank/DDBJ databases">
        <authorList>
            <person name="Kim M.K."/>
        </authorList>
    </citation>
    <scope>NUCLEOTIDE SEQUENCE [LARGE SCALE GENOMIC DNA]</scope>
    <source>
        <strain evidence="2 3">BT662</strain>
    </source>
</reference>
<comment type="caution">
    <text evidence="2">The sequence shown here is derived from an EMBL/GenBank/DDBJ whole genome shotgun (WGS) entry which is preliminary data.</text>
</comment>
<feature type="transmembrane region" description="Helical" evidence="1">
    <location>
        <begin position="97"/>
        <end position="119"/>
    </location>
</feature>
<dbReference type="RefSeq" id="WP_196294167.1">
    <property type="nucleotide sequence ID" value="NZ_JADQDM010000009.1"/>
</dbReference>
<evidence type="ECO:0000313" key="3">
    <source>
        <dbReference type="Proteomes" id="UP000618931"/>
    </source>
</evidence>
<sequence>MRRNNYLLAGWVLLLITAIASLYFYLFHFEATLYFIATSSERVKDVSHMSPQDEYELYDTIIPYKQPAFFTQFALVISLFIYTIIIRRYLDLIVVRVVYWITLLLMILFSLLTLAMPFIPYGGMVG</sequence>
<dbReference type="EMBL" id="JADQDM010000009">
    <property type="protein sequence ID" value="MBF9222722.1"/>
    <property type="molecule type" value="Genomic_DNA"/>
</dbReference>
<dbReference type="Proteomes" id="UP000618931">
    <property type="component" value="Unassembled WGS sequence"/>
</dbReference>
<evidence type="ECO:0000256" key="1">
    <source>
        <dbReference type="SAM" id="Phobius"/>
    </source>
</evidence>
<gene>
    <name evidence="2" type="ORF">I2H31_16585</name>
</gene>
<keyword evidence="3" id="KW-1185">Reference proteome</keyword>
<keyword evidence="1" id="KW-0812">Transmembrane</keyword>
<feature type="transmembrane region" description="Helical" evidence="1">
    <location>
        <begin position="7"/>
        <end position="26"/>
    </location>
</feature>
<organism evidence="2 3">
    <name type="scientific">Hymenobacter ruricola</name>
    <dbReference type="NCBI Taxonomy" id="2791023"/>
    <lineage>
        <taxon>Bacteria</taxon>
        <taxon>Pseudomonadati</taxon>
        <taxon>Bacteroidota</taxon>
        <taxon>Cytophagia</taxon>
        <taxon>Cytophagales</taxon>
        <taxon>Hymenobacteraceae</taxon>
        <taxon>Hymenobacter</taxon>
    </lineage>
</organism>
<accession>A0ABS0I821</accession>
<name>A0ABS0I821_9BACT</name>
<keyword evidence="1" id="KW-1133">Transmembrane helix</keyword>